<evidence type="ECO:0000313" key="5">
    <source>
        <dbReference type="Proteomes" id="UP000251993"/>
    </source>
</evidence>
<dbReference type="Gene3D" id="2.40.50.1020">
    <property type="entry name" value="LytTr DNA-binding domain"/>
    <property type="match status" value="1"/>
</dbReference>
<dbReference type="PANTHER" id="PTHR37299:SF1">
    <property type="entry name" value="STAGE 0 SPORULATION PROTEIN A HOMOLOG"/>
    <property type="match status" value="1"/>
</dbReference>
<dbReference type="InterPro" id="IPR001789">
    <property type="entry name" value="Sig_transdc_resp-reg_receiver"/>
</dbReference>
<organism evidence="4 5">
    <name type="scientific">Runella rosea</name>
    <dbReference type="NCBI Taxonomy" id="2259595"/>
    <lineage>
        <taxon>Bacteria</taxon>
        <taxon>Pseudomonadati</taxon>
        <taxon>Bacteroidota</taxon>
        <taxon>Cytophagia</taxon>
        <taxon>Cytophagales</taxon>
        <taxon>Spirosomataceae</taxon>
        <taxon>Runella</taxon>
    </lineage>
</organism>
<evidence type="ECO:0000313" key="4">
    <source>
        <dbReference type="EMBL" id="AXE17711.1"/>
    </source>
</evidence>
<dbReference type="Pfam" id="PF04397">
    <property type="entry name" value="LytTR"/>
    <property type="match status" value="1"/>
</dbReference>
<dbReference type="PANTHER" id="PTHR37299">
    <property type="entry name" value="TRANSCRIPTIONAL REGULATOR-RELATED"/>
    <property type="match status" value="1"/>
</dbReference>
<keyword evidence="4" id="KW-0238">DNA-binding</keyword>
<dbReference type="OrthoDB" id="646623at2"/>
<dbReference type="RefSeq" id="WP_114066496.1">
    <property type="nucleotide sequence ID" value="NZ_CP030850.1"/>
</dbReference>
<reference evidence="4 5" key="1">
    <citation type="submission" date="2018-07" db="EMBL/GenBank/DDBJ databases">
        <title>Genome sequencing of Runella.</title>
        <authorList>
            <person name="Baek M.-G."/>
            <person name="Yi H."/>
        </authorList>
    </citation>
    <scope>NUCLEOTIDE SEQUENCE [LARGE SCALE GENOMIC DNA]</scope>
    <source>
        <strain evidence="4 5">HYN0085</strain>
    </source>
</reference>
<keyword evidence="5" id="KW-1185">Reference proteome</keyword>
<dbReference type="SUPFAM" id="SSF52172">
    <property type="entry name" value="CheY-like"/>
    <property type="match status" value="1"/>
</dbReference>
<dbReference type="Proteomes" id="UP000251993">
    <property type="component" value="Chromosome"/>
</dbReference>
<dbReference type="PROSITE" id="PS50110">
    <property type="entry name" value="RESPONSE_REGULATORY"/>
    <property type="match status" value="1"/>
</dbReference>
<dbReference type="EMBL" id="CP030850">
    <property type="protein sequence ID" value="AXE17711.1"/>
    <property type="molecule type" value="Genomic_DNA"/>
</dbReference>
<dbReference type="KEGG" id="run:DR864_08155"/>
<keyword evidence="1" id="KW-0597">Phosphoprotein</keyword>
<evidence type="ECO:0000259" key="3">
    <source>
        <dbReference type="PROSITE" id="PS50930"/>
    </source>
</evidence>
<dbReference type="Gene3D" id="3.40.50.2300">
    <property type="match status" value="1"/>
</dbReference>
<feature type="domain" description="Response regulatory" evidence="2">
    <location>
        <begin position="2"/>
        <end position="117"/>
    </location>
</feature>
<feature type="modified residue" description="4-aspartylphosphate" evidence="1">
    <location>
        <position position="57"/>
    </location>
</feature>
<dbReference type="GO" id="GO:0003677">
    <property type="term" value="F:DNA binding"/>
    <property type="evidence" value="ECO:0007669"/>
    <property type="project" value="UniProtKB-KW"/>
</dbReference>
<dbReference type="Pfam" id="PF00072">
    <property type="entry name" value="Response_reg"/>
    <property type="match status" value="1"/>
</dbReference>
<name>A0A344TGE0_9BACT</name>
<dbReference type="InterPro" id="IPR011006">
    <property type="entry name" value="CheY-like_superfamily"/>
</dbReference>
<accession>A0A344TGE0</accession>
<dbReference type="InterPro" id="IPR007492">
    <property type="entry name" value="LytTR_DNA-bd_dom"/>
</dbReference>
<dbReference type="SMART" id="SM00448">
    <property type="entry name" value="REC"/>
    <property type="match status" value="1"/>
</dbReference>
<dbReference type="GO" id="GO:0000156">
    <property type="term" value="F:phosphorelay response regulator activity"/>
    <property type="evidence" value="ECO:0007669"/>
    <property type="project" value="InterPro"/>
</dbReference>
<protein>
    <submittedName>
        <fullName evidence="4">DNA-binding response regulator</fullName>
    </submittedName>
</protein>
<dbReference type="InterPro" id="IPR046947">
    <property type="entry name" value="LytR-like"/>
</dbReference>
<dbReference type="SMART" id="SM00850">
    <property type="entry name" value="LytTR"/>
    <property type="match status" value="1"/>
</dbReference>
<proteinExistence type="predicted"/>
<sequence>MNVLIIEDEKLTAQWLETLLTRYDPSIRISAQLPSVTKTVHWFKENQYDWPDLLFLDIHLEDDLGFRIIEELQLTIPVIFTTAYDDYMLQAFKVNSIDYLLKPIDPNELAAALDKFKALWQNKPIQSTENNVSALLQILKKSTTPAYKDRFMVTIGTKLRSIKIQDIAYFSFEEKATLLTTHEGLRLIVDYSLERLVQLLDPHLFFRLNRSFLVALSAIHTVHTYSGGKLKVEVVPPPRQEIFVSGDRVTSFKEWFGK</sequence>
<evidence type="ECO:0000259" key="2">
    <source>
        <dbReference type="PROSITE" id="PS50110"/>
    </source>
</evidence>
<evidence type="ECO:0000256" key="1">
    <source>
        <dbReference type="PROSITE-ProRule" id="PRU00169"/>
    </source>
</evidence>
<dbReference type="PROSITE" id="PS50930">
    <property type="entry name" value="HTH_LYTTR"/>
    <property type="match status" value="1"/>
</dbReference>
<gene>
    <name evidence="4" type="ORF">DR864_08155</name>
</gene>
<dbReference type="AlphaFoldDB" id="A0A344TGE0"/>
<feature type="domain" description="HTH LytTR-type" evidence="3">
    <location>
        <begin position="151"/>
        <end position="258"/>
    </location>
</feature>